<evidence type="ECO:0000313" key="2">
    <source>
        <dbReference type="EMBL" id="NMA44518.1"/>
    </source>
</evidence>
<evidence type="ECO:0008006" key="4">
    <source>
        <dbReference type="Google" id="ProtNLM"/>
    </source>
</evidence>
<protein>
    <recommendedName>
        <fullName evidence="4">DHH family phosphoesterase</fullName>
    </recommendedName>
</protein>
<dbReference type="AlphaFoldDB" id="A0A7K4BZ66"/>
<dbReference type="SUPFAM" id="SSF64182">
    <property type="entry name" value="DHH phosphoesterases"/>
    <property type="match status" value="1"/>
</dbReference>
<organism evidence="2 3">
    <name type="scientific">Candidatus Iainarchaeum sp</name>
    <dbReference type="NCBI Taxonomy" id="3101447"/>
    <lineage>
        <taxon>Archaea</taxon>
        <taxon>Candidatus Iainarchaeota</taxon>
        <taxon>Candidatus Iainarchaeia</taxon>
        <taxon>Candidatus Iainarchaeales</taxon>
        <taxon>Candidatus Iainarchaeaceae</taxon>
        <taxon>Candidatus Iainarchaeum</taxon>
    </lineage>
</organism>
<feature type="region of interest" description="Disordered" evidence="1">
    <location>
        <begin position="353"/>
        <end position="377"/>
    </location>
</feature>
<dbReference type="Proteomes" id="UP000526302">
    <property type="component" value="Unassembled WGS sequence"/>
</dbReference>
<sequence length="377" mass="43245">MKSISTIRREVFDFLAIEPGMNIAIVSDNDEDGLASAVQAKLFVDMSGAQSKIFFYDHSMKQARFFDDFNKIKFDRTLFLDLNESFISDVLEHVGENVGKFLVIDHHETLPLNFVQTEYFSIKPWDFSKVTPSHYPASKMVYDIFGGIDWVCAIGVIGDYAFKEWARFIKQVSKNHSISEEELHELAGIVGCISAAHSRKITDLFEFLCSAKSPRDLFDSWFSDLKKEFDEALLREKKRFYTEAIFVEDANVYFFETKPNFRSKLSNLISKELSSSTIVIFEDQGVNFGASFRRNDFKVNCGKLAFFAVQEAKKGRGGGHIPAAAATFPRTYLTRLKEKTLFYLRENHPTKIPRSKSNKGELITKQNIKIKKTKKRK</sequence>
<evidence type="ECO:0000256" key="1">
    <source>
        <dbReference type="SAM" id="MobiDB-lite"/>
    </source>
</evidence>
<feature type="compositionally biased region" description="Basic residues" evidence="1">
    <location>
        <begin position="368"/>
        <end position="377"/>
    </location>
</feature>
<dbReference type="InterPro" id="IPR038763">
    <property type="entry name" value="DHH_sf"/>
</dbReference>
<dbReference type="EMBL" id="JAAZKV010000012">
    <property type="protein sequence ID" value="NMA44518.1"/>
    <property type="molecule type" value="Genomic_DNA"/>
</dbReference>
<name>A0A7K4BZ66_9ARCH</name>
<evidence type="ECO:0000313" key="3">
    <source>
        <dbReference type="Proteomes" id="UP000526302"/>
    </source>
</evidence>
<reference evidence="2 3" key="1">
    <citation type="journal article" date="2020" name="Biotechnol. Biofuels">
        <title>New insights from the biogas microbiome by comprehensive genome-resolved metagenomics of nearly 1600 species originating from multiple anaerobic digesters.</title>
        <authorList>
            <person name="Campanaro S."/>
            <person name="Treu L."/>
            <person name="Rodriguez-R L.M."/>
            <person name="Kovalovszki A."/>
            <person name="Ziels R.M."/>
            <person name="Maus I."/>
            <person name="Zhu X."/>
            <person name="Kougias P.G."/>
            <person name="Basile A."/>
            <person name="Luo G."/>
            <person name="Schluter A."/>
            <person name="Konstantinidis K.T."/>
            <person name="Angelidaki I."/>
        </authorList>
    </citation>
    <scope>NUCLEOTIDE SEQUENCE [LARGE SCALE GENOMIC DNA]</scope>
    <source>
        <strain evidence="2">AS22ysBPME_79</strain>
    </source>
</reference>
<comment type="caution">
    <text evidence="2">The sequence shown here is derived from an EMBL/GenBank/DDBJ whole genome shotgun (WGS) entry which is preliminary data.</text>
</comment>
<accession>A0A7K4BZ66</accession>
<gene>
    <name evidence="2" type="ORF">GX950_01750</name>
</gene>
<proteinExistence type="predicted"/>